<proteinExistence type="predicted"/>
<reference evidence="2" key="1">
    <citation type="submission" date="2016-11" db="UniProtKB">
        <authorList>
            <consortium name="WormBaseParasite"/>
        </authorList>
    </citation>
    <scope>IDENTIFICATION</scope>
    <source>
        <strain evidence="2">KR3021</strain>
    </source>
</reference>
<dbReference type="Proteomes" id="UP000095286">
    <property type="component" value="Unplaced"/>
</dbReference>
<evidence type="ECO:0000313" key="1">
    <source>
        <dbReference type="Proteomes" id="UP000095286"/>
    </source>
</evidence>
<protein>
    <submittedName>
        <fullName evidence="2">Dynein heavy chain 1, axonemal</fullName>
    </submittedName>
</protein>
<dbReference type="WBParaSite" id="RSKR_0000771900.1">
    <property type="protein sequence ID" value="RSKR_0000771900.1"/>
    <property type="gene ID" value="RSKR_0000771900"/>
</dbReference>
<sequence>MEEEDIDVIIDDLQIIVDVDADINVDVVEEDNHVVIEKEHVLRLEEVSVVVEPNADPILVSDPEIVAGITLLTLSSGATEETVVVPENLLVNTVNQYEEIKKDLIAGSNAETIMTPLVKGAMEINSWPIGDRKMGFIEPPFFLDLEEQSEYGELNERLIIKFVTNYLNHCQEMLDTIKQLNFNNVYDTLVSFWQNEIEDDLPEPMENQDLTIPAEEDVQVVVEPSVHATSILNKICSIPEIQKYMICVDLEFYQSVLETLIPNVLRGEMNQTITALFDLFGKKIVDDLSALLIDFDVTFKANKLNTARLFSQTLDRYVSINRLVYALRTVTENSASVEQMYTDFCSLDMEVIHARANFVCGSDSTIVTNIEHSFESGLKNNKSVEDWSEWIEAVIDQSMASCHDKSFKESVEHAKQFILKWTYHTTMILRKLMLNMAASYASFDLLKSFFDEIVPHMLEQKLAKIKNVPSISINLCNQSDSYYYVEHFKFKTSANDEKGTLKKRIYRKRAASALSKEKKATVSKGINKKKPSKLNNIENNKNINANKAV</sequence>
<name>A0AC35U4U6_9BILA</name>
<evidence type="ECO:0000313" key="2">
    <source>
        <dbReference type="WBParaSite" id="RSKR_0000771900.1"/>
    </source>
</evidence>
<organism evidence="1 2">
    <name type="scientific">Rhabditophanes sp. KR3021</name>
    <dbReference type="NCBI Taxonomy" id="114890"/>
    <lineage>
        <taxon>Eukaryota</taxon>
        <taxon>Metazoa</taxon>
        <taxon>Ecdysozoa</taxon>
        <taxon>Nematoda</taxon>
        <taxon>Chromadorea</taxon>
        <taxon>Rhabditida</taxon>
        <taxon>Tylenchina</taxon>
        <taxon>Panagrolaimomorpha</taxon>
        <taxon>Strongyloidoidea</taxon>
        <taxon>Alloionematidae</taxon>
        <taxon>Rhabditophanes</taxon>
    </lineage>
</organism>
<accession>A0AC35U4U6</accession>